<accession>A0A916LHT4</accession>
<evidence type="ECO:0000256" key="1">
    <source>
        <dbReference type="SAM" id="MobiDB-lite"/>
    </source>
</evidence>
<organism evidence="2 3">
    <name type="scientific">Mycobacterium tuberculosis</name>
    <dbReference type="NCBI Taxonomy" id="1773"/>
    <lineage>
        <taxon>Bacteria</taxon>
        <taxon>Bacillati</taxon>
        <taxon>Actinomycetota</taxon>
        <taxon>Actinomycetes</taxon>
        <taxon>Mycobacteriales</taxon>
        <taxon>Mycobacteriaceae</taxon>
        <taxon>Mycobacterium</taxon>
        <taxon>Mycobacterium tuberculosis complex</taxon>
    </lineage>
</organism>
<feature type="compositionally biased region" description="Basic and acidic residues" evidence="1">
    <location>
        <begin position="1"/>
        <end position="12"/>
    </location>
</feature>
<evidence type="ECO:0000313" key="3">
    <source>
        <dbReference type="Proteomes" id="UP000039021"/>
    </source>
</evidence>
<protein>
    <submittedName>
        <fullName evidence="2">Uncharacterized protein</fullName>
    </submittedName>
</protein>
<feature type="compositionally biased region" description="Basic and acidic residues" evidence="1">
    <location>
        <begin position="20"/>
        <end position="47"/>
    </location>
</feature>
<gene>
    <name evidence="2" type="ORF">ERS007739_05568</name>
</gene>
<dbReference type="Proteomes" id="UP000039021">
    <property type="component" value="Unassembled WGS sequence"/>
</dbReference>
<sequence length="47" mass="5484">MSRDRGGLRAQDHLGFSEQLRNDLRPDTRSFSDRQRPEVEDRNPSGQ</sequence>
<dbReference type="EMBL" id="CSBK01004696">
    <property type="protein sequence ID" value="CPC10831.1"/>
    <property type="molecule type" value="Genomic_DNA"/>
</dbReference>
<reference evidence="3" key="1">
    <citation type="submission" date="2015-03" db="EMBL/GenBank/DDBJ databases">
        <authorList>
            <consortium name="Pathogen Informatics"/>
        </authorList>
    </citation>
    <scope>NUCLEOTIDE SEQUENCE [LARGE SCALE GENOMIC DNA]</scope>
    <source>
        <strain evidence="3">N09902308</strain>
    </source>
</reference>
<comment type="caution">
    <text evidence="2">The sequence shown here is derived from an EMBL/GenBank/DDBJ whole genome shotgun (WGS) entry which is preliminary data.</text>
</comment>
<proteinExistence type="predicted"/>
<dbReference type="AlphaFoldDB" id="A0A916LHT4"/>
<name>A0A916LHT4_MYCTX</name>
<evidence type="ECO:0000313" key="2">
    <source>
        <dbReference type="EMBL" id="CPC10831.1"/>
    </source>
</evidence>
<feature type="region of interest" description="Disordered" evidence="1">
    <location>
        <begin position="1"/>
        <end position="47"/>
    </location>
</feature>